<dbReference type="EMBL" id="JACGWN010000007">
    <property type="protein sequence ID" value="KAL0445391.1"/>
    <property type="molecule type" value="Genomic_DNA"/>
</dbReference>
<organism evidence="2">
    <name type="scientific">Sesamum latifolium</name>
    <dbReference type="NCBI Taxonomy" id="2727402"/>
    <lineage>
        <taxon>Eukaryota</taxon>
        <taxon>Viridiplantae</taxon>
        <taxon>Streptophyta</taxon>
        <taxon>Embryophyta</taxon>
        <taxon>Tracheophyta</taxon>
        <taxon>Spermatophyta</taxon>
        <taxon>Magnoliopsida</taxon>
        <taxon>eudicotyledons</taxon>
        <taxon>Gunneridae</taxon>
        <taxon>Pentapetalae</taxon>
        <taxon>asterids</taxon>
        <taxon>lamiids</taxon>
        <taxon>Lamiales</taxon>
        <taxon>Pedaliaceae</taxon>
        <taxon>Sesamum</taxon>
    </lineage>
</organism>
<proteinExistence type="predicted"/>
<feature type="domain" description="Retrotransposon Copia-like N-terminal" evidence="1">
    <location>
        <begin position="25"/>
        <end position="70"/>
    </location>
</feature>
<reference evidence="2" key="1">
    <citation type="submission" date="2020-06" db="EMBL/GenBank/DDBJ databases">
        <authorList>
            <person name="Li T."/>
            <person name="Hu X."/>
            <person name="Zhang T."/>
            <person name="Song X."/>
            <person name="Zhang H."/>
            <person name="Dai N."/>
            <person name="Sheng W."/>
            <person name="Hou X."/>
            <person name="Wei L."/>
        </authorList>
    </citation>
    <scope>NUCLEOTIDE SEQUENCE</scope>
    <source>
        <strain evidence="2">KEN1</strain>
        <tissue evidence="2">Leaf</tissue>
    </source>
</reference>
<dbReference type="Pfam" id="PF14244">
    <property type="entry name" value="Retrotran_gag_3"/>
    <property type="match status" value="1"/>
</dbReference>
<protein>
    <recommendedName>
        <fullName evidence="1">Retrotransposon Copia-like N-terminal domain-containing protein</fullName>
    </recommendedName>
</protein>
<dbReference type="InterPro" id="IPR029472">
    <property type="entry name" value="Copia-like_N"/>
</dbReference>
<sequence>MSSPTKLERKGKKTEVDSDQLRVQATDNPGTVLVSNLLDGTNFLSWSRSIKIALRAKMKLGFINGKNPKPQKSDDGFELWKRADGMVISWILNSISKDIVESFLYIDTTRDLWVELESRYGVSNGPMIYQLQREIASAAQGTLSISAYFNKLKKLWDELGCLVTNPSCSREALKEIASLYQRDHLMQFLMGLDESFESTRNQILIMETLPNVSKAYAIVLQVEIQREVNSAYGNSSQNMAMQTKVFQGNNNIN</sequence>
<reference evidence="2" key="2">
    <citation type="journal article" date="2024" name="Plant">
        <title>Genomic evolution and insights into agronomic trait innovations of Sesamum species.</title>
        <authorList>
            <person name="Miao H."/>
            <person name="Wang L."/>
            <person name="Qu L."/>
            <person name="Liu H."/>
            <person name="Sun Y."/>
            <person name="Le M."/>
            <person name="Wang Q."/>
            <person name="Wei S."/>
            <person name="Zheng Y."/>
            <person name="Lin W."/>
            <person name="Duan Y."/>
            <person name="Cao H."/>
            <person name="Xiong S."/>
            <person name="Wang X."/>
            <person name="Wei L."/>
            <person name="Li C."/>
            <person name="Ma Q."/>
            <person name="Ju M."/>
            <person name="Zhao R."/>
            <person name="Li G."/>
            <person name="Mu C."/>
            <person name="Tian Q."/>
            <person name="Mei H."/>
            <person name="Zhang T."/>
            <person name="Gao T."/>
            <person name="Zhang H."/>
        </authorList>
    </citation>
    <scope>NUCLEOTIDE SEQUENCE</scope>
    <source>
        <strain evidence="2">KEN1</strain>
    </source>
</reference>
<dbReference type="PANTHER" id="PTHR37610">
    <property type="entry name" value="CCHC-TYPE DOMAIN-CONTAINING PROTEIN"/>
    <property type="match status" value="1"/>
</dbReference>
<evidence type="ECO:0000313" key="2">
    <source>
        <dbReference type="EMBL" id="KAL0445391.1"/>
    </source>
</evidence>
<comment type="caution">
    <text evidence="2">The sequence shown here is derived from an EMBL/GenBank/DDBJ whole genome shotgun (WGS) entry which is preliminary data.</text>
</comment>
<accession>A0AAW2WZZ1</accession>
<gene>
    <name evidence="2" type="ORF">Slati_2261800</name>
</gene>
<dbReference type="AlphaFoldDB" id="A0AAW2WZZ1"/>
<name>A0AAW2WZZ1_9LAMI</name>
<evidence type="ECO:0000259" key="1">
    <source>
        <dbReference type="Pfam" id="PF14244"/>
    </source>
</evidence>
<dbReference type="PANTHER" id="PTHR37610:SF40">
    <property type="entry name" value="OS01G0909600 PROTEIN"/>
    <property type="match status" value="1"/>
</dbReference>